<evidence type="ECO:0000313" key="2">
    <source>
        <dbReference type="EMBL" id="CUO82547.1"/>
    </source>
</evidence>
<dbReference type="InterPro" id="IPR001387">
    <property type="entry name" value="Cro/C1-type_HTH"/>
</dbReference>
<protein>
    <submittedName>
        <fullName evidence="2">Helix-turn-helix</fullName>
    </submittedName>
</protein>
<dbReference type="PROSITE" id="PS50943">
    <property type="entry name" value="HTH_CROC1"/>
    <property type="match status" value="1"/>
</dbReference>
<evidence type="ECO:0000313" key="3">
    <source>
        <dbReference type="Proteomes" id="UP000095679"/>
    </source>
</evidence>
<name>A0A174IAA5_9FIRM</name>
<dbReference type="AlphaFoldDB" id="A0A174IAA5"/>
<gene>
    <name evidence="2" type="ORF">ERS852450_02498</name>
</gene>
<dbReference type="SMART" id="SM00530">
    <property type="entry name" value="HTH_XRE"/>
    <property type="match status" value="1"/>
</dbReference>
<dbReference type="GO" id="GO:0003677">
    <property type="term" value="F:DNA binding"/>
    <property type="evidence" value="ECO:0007669"/>
    <property type="project" value="InterPro"/>
</dbReference>
<dbReference type="Pfam" id="PF01381">
    <property type="entry name" value="HTH_3"/>
    <property type="match status" value="1"/>
</dbReference>
<dbReference type="InterPro" id="IPR010982">
    <property type="entry name" value="Lambda_DNA-bd_dom_sf"/>
</dbReference>
<dbReference type="Gene3D" id="1.10.260.40">
    <property type="entry name" value="lambda repressor-like DNA-binding domains"/>
    <property type="match status" value="1"/>
</dbReference>
<dbReference type="RefSeq" id="WP_055299450.1">
    <property type="nucleotide sequence ID" value="NZ_BLYK01000026.1"/>
</dbReference>
<dbReference type="EMBL" id="CYZL01000026">
    <property type="protein sequence ID" value="CUO82547.1"/>
    <property type="molecule type" value="Genomic_DNA"/>
</dbReference>
<dbReference type="Proteomes" id="UP000095679">
    <property type="component" value="Unassembled WGS sequence"/>
</dbReference>
<dbReference type="CDD" id="cd00093">
    <property type="entry name" value="HTH_XRE"/>
    <property type="match status" value="1"/>
</dbReference>
<proteinExistence type="predicted"/>
<evidence type="ECO:0000259" key="1">
    <source>
        <dbReference type="PROSITE" id="PS50943"/>
    </source>
</evidence>
<feature type="domain" description="HTH cro/C1-type" evidence="1">
    <location>
        <begin position="24"/>
        <end position="78"/>
    </location>
</feature>
<organism evidence="2 3">
    <name type="scientific">Anaerobutyricum hallii</name>
    <dbReference type="NCBI Taxonomy" id="39488"/>
    <lineage>
        <taxon>Bacteria</taxon>
        <taxon>Bacillati</taxon>
        <taxon>Bacillota</taxon>
        <taxon>Clostridia</taxon>
        <taxon>Lachnospirales</taxon>
        <taxon>Lachnospiraceae</taxon>
        <taxon>Anaerobutyricum</taxon>
    </lineage>
</organism>
<reference evidence="2 3" key="1">
    <citation type="submission" date="2015-09" db="EMBL/GenBank/DDBJ databases">
        <authorList>
            <consortium name="Pathogen Informatics"/>
        </authorList>
    </citation>
    <scope>NUCLEOTIDE SEQUENCE [LARGE SCALE GENOMIC DNA]</scope>
    <source>
        <strain evidence="2 3">2789STDY5834835</strain>
    </source>
</reference>
<accession>A0A174IAA5</accession>
<dbReference type="SUPFAM" id="SSF47413">
    <property type="entry name" value="lambda repressor-like DNA-binding domains"/>
    <property type="match status" value="1"/>
</dbReference>
<sequence length="365" mass="41733">MLDNNFSSSSHTFTDYQYRVLNRIQRELTQQKISQKKLGEACGLSQPSISKLLNGSSPLTLEFLYKVCDILNITMDSLLSTKDTLPDKMSVMDPNIQDIMHTNQNSFNDAIVSDPSLYPFKGILGTYQFYCNPTISSESKMLNGTLSFKPFTKNGKAYCHCELTLYTGKYDVNGEKEKKVYIGTMLISLPMQSCYCMLSCDESAEYVFLLFHHMFLIKSDLECRMVAVLTTSAGSHRRPTMEKAIISRAKLSQSDLKEIEGQLKMNCSNIKITKNDFEEHILKELPEDFTIPAYKEIYFIEESLIRSSSLSSEKQLELINKLRKYSIEKRYTKISTHADDILYNFITNKNRKMVASQKDSSNAQS</sequence>